<sequence>MVSNNFPNTRFRLRVELGEPIQEKVIMFDGLEIQAALTFM</sequence>
<comment type="caution">
    <text evidence="1">The sequence shown here is derived from an EMBL/GenBank/DDBJ whole genome shotgun (WGS) entry which is preliminary data.</text>
</comment>
<gene>
    <name evidence="1" type="ORF">S06H3_06447</name>
</gene>
<dbReference type="EMBL" id="BARV01002507">
    <property type="protein sequence ID" value="GAH92863.1"/>
    <property type="molecule type" value="Genomic_DNA"/>
</dbReference>
<name>X1LFC4_9ZZZZ</name>
<reference evidence="1" key="1">
    <citation type="journal article" date="2014" name="Front. Microbiol.">
        <title>High frequency of phylogenetically diverse reductive dehalogenase-homologous genes in deep subseafloor sedimentary metagenomes.</title>
        <authorList>
            <person name="Kawai M."/>
            <person name="Futagami T."/>
            <person name="Toyoda A."/>
            <person name="Takaki Y."/>
            <person name="Nishi S."/>
            <person name="Hori S."/>
            <person name="Arai W."/>
            <person name="Tsubouchi T."/>
            <person name="Morono Y."/>
            <person name="Uchiyama I."/>
            <person name="Ito T."/>
            <person name="Fujiyama A."/>
            <person name="Inagaki F."/>
            <person name="Takami H."/>
        </authorList>
    </citation>
    <scope>NUCLEOTIDE SEQUENCE</scope>
    <source>
        <strain evidence="1">Expedition CK06-06</strain>
    </source>
</reference>
<organism evidence="1">
    <name type="scientific">marine sediment metagenome</name>
    <dbReference type="NCBI Taxonomy" id="412755"/>
    <lineage>
        <taxon>unclassified sequences</taxon>
        <taxon>metagenomes</taxon>
        <taxon>ecological metagenomes</taxon>
    </lineage>
</organism>
<dbReference type="AlphaFoldDB" id="X1LFC4"/>
<protein>
    <submittedName>
        <fullName evidence="1">Uncharacterized protein</fullName>
    </submittedName>
</protein>
<proteinExistence type="predicted"/>
<evidence type="ECO:0000313" key="1">
    <source>
        <dbReference type="EMBL" id="GAH92863.1"/>
    </source>
</evidence>
<accession>X1LFC4</accession>